<evidence type="ECO:0000256" key="2">
    <source>
        <dbReference type="ARBA" id="ARBA00022793"/>
    </source>
</evidence>
<dbReference type="NCBIfam" id="TIGR03330">
    <property type="entry name" value="SAM_DCase_Bsu"/>
    <property type="match status" value="1"/>
</dbReference>
<dbReference type="HAMAP" id="MF_00464">
    <property type="entry name" value="AdoMetDC_1"/>
    <property type="match status" value="1"/>
</dbReference>
<keyword evidence="3" id="KW-0068">Autocatalytic cleavage</keyword>
<name>A0A8J5XUL9_DIALT</name>
<evidence type="ECO:0000256" key="7">
    <source>
        <dbReference type="ARBA" id="ARBA00023270"/>
    </source>
</evidence>
<dbReference type="Gene3D" id="3.60.90.10">
    <property type="entry name" value="S-adenosylmethionine decarboxylase"/>
    <property type="match status" value="1"/>
</dbReference>
<dbReference type="InterPro" id="IPR016067">
    <property type="entry name" value="S-AdoMet_deCO2ase_core"/>
</dbReference>
<evidence type="ECO:0000313" key="11">
    <source>
        <dbReference type="Proteomes" id="UP000751190"/>
    </source>
</evidence>
<dbReference type="AlphaFoldDB" id="A0A8J5XUL9"/>
<evidence type="ECO:0000256" key="1">
    <source>
        <dbReference type="ARBA" id="ARBA00001928"/>
    </source>
</evidence>
<evidence type="ECO:0000256" key="8">
    <source>
        <dbReference type="ARBA" id="ARBA00023317"/>
    </source>
</evidence>
<dbReference type="InterPro" id="IPR017716">
    <property type="entry name" value="S-AdoMet_deCOase_pro-enz"/>
</dbReference>
<keyword evidence="5" id="KW-0865">Zymogen</keyword>
<keyword evidence="7" id="KW-0704">Schiff base</keyword>
<reference evidence="10" key="1">
    <citation type="submission" date="2021-05" db="EMBL/GenBank/DDBJ databases">
        <title>The genome of the haptophyte Pavlova lutheri (Diacronema luteri, Pavlovales) - a model for lipid biosynthesis in eukaryotic algae.</title>
        <authorList>
            <person name="Hulatt C.J."/>
            <person name="Posewitz M.C."/>
        </authorList>
    </citation>
    <scope>NUCLEOTIDE SEQUENCE</scope>
    <source>
        <strain evidence="10">NIVA-4/92</strain>
    </source>
</reference>
<evidence type="ECO:0000313" key="10">
    <source>
        <dbReference type="EMBL" id="KAG8466834.1"/>
    </source>
</evidence>
<dbReference type="OrthoDB" id="2114229at2759"/>
<comment type="caution">
    <text evidence="10">The sequence shown here is derived from an EMBL/GenBank/DDBJ whole genome shotgun (WGS) entry which is preliminary data.</text>
</comment>
<protein>
    <recommendedName>
        <fullName evidence="12">Adenosylmethionine decarboxylase</fullName>
    </recommendedName>
</protein>
<keyword evidence="8" id="KW-0670">Pyruvate</keyword>
<dbReference type="GO" id="GO:0004014">
    <property type="term" value="F:adenosylmethionine decarboxylase activity"/>
    <property type="evidence" value="ECO:0007669"/>
    <property type="project" value="InterPro"/>
</dbReference>
<accession>A0A8J5XUL9</accession>
<proteinExistence type="inferred from homology"/>
<keyword evidence="9" id="KW-0732">Signal</keyword>
<feature type="chain" id="PRO_5035297557" description="Adenosylmethionine decarboxylase" evidence="9">
    <location>
        <begin position="18"/>
        <end position="246"/>
    </location>
</feature>
<organism evidence="10 11">
    <name type="scientific">Diacronema lutheri</name>
    <name type="common">Unicellular marine alga</name>
    <name type="synonym">Monochrysis lutheri</name>
    <dbReference type="NCBI Taxonomy" id="2081491"/>
    <lineage>
        <taxon>Eukaryota</taxon>
        <taxon>Haptista</taxon>
        <taxon>Haptophyta</taxon>
        <taxon>Pavlovophyceae</taxon>
        <taxon>Pavlovales</taxon>
        <taxon>Pavlovaceae</taxon>
        <taxon>Diacronema</taxon>
    </lineage>
</organism>
<comment type="cofactor">
    <cofactor evidence="1">
        <name>pyruvate</name>
        <dbReference type="ChEBI" id="CHEBI:15361"/>
    </cofactor>
</comment>
<evidence type="ECO:0000256" key="5">
    <source>
        <dbReference type="ARBA" id="ARBA00023145"/>
    </source>
</evidence>
<evidence type="ECO:0008006" key="12">
    <source>
        <dbReference type="Google" id="ProtNLM"/>
    </source>
</evidence>
<keyword evidence="11" id="KW-1185">Reference proteome</keyword>
<evidence type="ECO:0000256" key="4">
    <source>
        <dbReference type="ARBA" id="ARBA00023115"/>
    </source>
</evidence>
<dbReference type="Proteomes" id="UP000751190">
    <property type="component" value="Unassembled WGS sequence"/>
</dbReference>
<feature type="signal peptide" evidence="9">
    <location>
        <begin position="1"/>
        <end position="17"/>
    </location>
</feature>
<evidence type="ECO:0000256" key="6">
    <source>
        <dbReference type="ARBA" id="ARBA00023239"/>
    </source>
</evidence>
<keyword evidence="2" id="KW-0210">Decarboxylase</keyword>
<dbReference type="PANTHER" id="PTHR33866">
    <property type="entry name" value="S-ADENOSYLMETHIONINE DECARBOXYLASE PROENZYME"/>
    <property type="match status" value="1"/>
</dbReference>
<keyword evidence="6" id="KW-0456">Lyase</keyword>
<keyword evidence="4" id="KW-0620">Polyamine biosynthesis</keyword>
<gene>
    <name evidence="10" type="ORF">KFE25_008213</name>
</gene>
<dbReference type="GO" id="GO:0005829">
    <property type="term" value="C:cytosol"/>
    <property type="evidence" value="ECO:0007669"/>
    <property type="project" value="TreeGrafter"/>
</dbReference>
<dbReference type="SUPFAM" id="SSF56276">
    <property type="entry name" value="S-adenosylmethionine decarboxylase"/>
    <property type="match status" value="1"/>
</dbReference>
<dbReference type="PANTHER" id="PTHR33866:SF2">
    <property type="entry name" value="S-ADENOSYLMETHIONINE DECARBOXYLASE PROENZYME"/>
    <property type="match status" value="1"/>
</dbReference>
<dbReference type="InterPro" id="IPR003826">
    <property type="entry name" value="AdoMetDC_fam_prok"/>
</dbReference>
<dbReference type="GO" id="GO:0008295">
    <property type="term" value="P:spermidine biosynthetic process"/>
    <property type="evidence" value="ECO:0007669"/>
    <property type="project" value="InterPro"/>
</dbReference>
<sequence>MAPRVIIALSLVCCAHAFIGPLSHRVGTHLVLEIWGVDARALDDRRALEHALRDASRAAGLTVLEAAFHRFEPQGVTGVLVLSESHISVHTWPELGYAAIDLFSCGVRRELPCSESAARSGGGGEVTMRMRAAGGGGSGGGGGGGGGKDNAWMQPFAGWRCADGSPPAPGGGGAEAYAIDGRTPHVAPTVGEAPDERFDQPKDLWAAIDALVRSLRPSDVQLRRFERGVPASTPAAGAPVFAAAEL</sequence>
<evidence type="ECO:0000256" key="9">
    <source>
        <dbReference type="SAM" id="SignalP"/>
    </source>
</evidence>
<evidence type="ECO:0000256" key="3">
    <source>
        <dbReference type="ARBA" id="ARBA00022813"/>
    </source>
</evidence>
<dbReference type="Pfam" id="PF02675">
    <property type="entry name" value="AdoMet_dc"/>
    <property type="match status" value="1"/>
</dbReference>
<dbReference type="EMBL" id="JAGTXO010000007">
    <property type="protein sequence ID" value="KAG8466834.1"/>
    <property type="molecule type" value="Genomic_DNA"/>
</dbReference>